<reference evidence="1 2" key="1">
    <citation type="submission" date="2019-02" db="EMBL/GenBank/DDBJ databases">
        <title>Complete Genome Sequence and Methylome Analysis of free living Spirochaetas.</title>
        <authorList>
            <person name="Fomenkov A."/>
            <person name="Dubinina G."/>
            <person name="Leshcheva N."/>
            <person name="Mikheeva N."/>
            <person name="Grabovich M."/>
            <person name="Vincze T."/>
            <person name="Roberts R.J."/>
        </authorList>
    </citation>
    <scope>NUCLEOTIDE SEQUENCE [LARGE SCALE GENOMIC DNA]</scope>
    <source>
        <strain evidence="1 2">K2</strain>
    </source>
</reference>
<protein>
    <recommendedName>
        <fullName evidence="3">DUF4917 family protein</fullName>
    </recommendedName>
</protein>
<name>A0A5C1QHM4_9SPIO</name>
<gene>
    <name evidence="1" type="ORF">EXM22_01760</name>
</gene>
<accession>A0A5C1QHM4</accession>
<dbReference type="AlphaFoldDB" id="A0A5C1QHM4"/>
<dbReference type="KEGG" id="ock:EXM22_01760"/>
<proteinExistence type="predicted"/>
<evidence type="ECO:0008006" key="3">
    <source>
        <dbReference type="Google" id="ProtNLM"/>
    </source>
</evidence>
<dbReference type="Proteomes" id="UP000324209">
    <property type="component" value="Chromosome"/>
</dbReference>
<keyword evidence="2" id="KW-1185">Reference proteome</keyword>
<sequence>MEKYDSLIYGNGLNLNLFTRISNEISLNSYSKQYLDFGIFLKNLLTKPTHSSIWRDFEKKFDNHSESAKNTRLSTRNKLYNELDEILELGFEQWVSKYTFIEPSKITSNEKTFLYLAFNHWASLIDTNIFNRKNVESILQEYADKINTKVNNNQIYTLNFDTYFDNFLTARHLHGRFISPLRKFSSVLLSIPGNETNHEYTYLFGGNGLEKKSRINTLTSIQCDTYDFNFFNDNSDLGNVLIYGVAFGKTQFMTDDFLNEHNVHYDNFLVRSVDGHILERLSEKLKDNKLSSVTITYYNENDFKRISEWIDISGLKNVTKLKSLNEYDLLE</sequence>
<organism evidence="1 2">
    <name type="scientific">Oceanispirochaeta crateris</name>
    <dbReference type="NCBI Taxonomy" id="2518645"/>
    <lineage>
        <taxon>Bacteria</taxon>
        <taxon>Pseudomonadati</taxon>
        <taxon>Spirochaetota</taxon>
        <taxon>Spirochaetia</taxon>
        <taxon>Spirochaetales</taxon>
        <taxon>Spirochaetaceae</taxon>
        <taxon>Oceanispirochaeta</taxon>
    </lineage>
</organism>
<evidence type="ECO:0000313" key="1">
    <source>
        <dbReference type="EMBL" id="QEN06778.1"/>
    </source>
</evidence>
<dbReference type="RefSeq" id="WP_149484861.1">
    <property type="nucleotide sequence ID" value="NZ_CP036150.1"/>
</dbReference>
<dbReference type="EMBL" id="CP036150">
    <property type="protein sequence ID" value="QEN06778.1"/>
    <property type="molecule type" value="Genomic_DNA"/>
</dbReference>
<evidence type="ECO:0000313" key="2">
    <source>
        <dbReference type="Proteomes" id="UP000324209"/>
    </source>
</evidence>